<evidence type="ECO:0000313" key="8">
    <source>
        <dbReference type="EMBL" id="MCC9645098.1"/>
    </source>
</evidence>
<protein>
    <recommendedName>
        <fullName evidence="3">cysteine desulfurase</fullName>
        <ecNumber evidence="3">2.8.1.7</ecNumber>
    </recommendedName>
</protein>
<evidence type="ECO:0000256" key="2">
    <source>
        <dbReference type="ARBA" id="ARBA00010447"/>
    </source>
</evidence>
<dbReference type="Gene3D" id="3.40.640.10">
    <property type="entry name" value="Type I PLP-dependent aspartate aminotransferase-like (Major domain)"/>
    <property type="match status" value="1"/>
</dbReference>
<feature type="domain" description="Aminotransferase class V" evidence="7">
    <location>
        <begin position="33"/>
        <end position="404"/>
    </location>
</feature>
<dbReference type="NCBIfam" id="TIGR01979">
    <property type="entry name" value="sufS"/>
    <property type="match status" value="1"/>
</dbReference>
<dbReference type="Gene3D" id="3.90.1150.10">
    <property type="entry name" value="Aspartate Aminotransferase, domain 1"/>
    <property type="match status" value="1"/>
</dbReference>
<keyword evidence="4 8" id="KW-0808">Transferase</keyword>
<dbReference type="InterPro" id="IPR010970">
    <property type="entry name" value="Cys_dSase_SufS"/>
</dbReference>
<dbReference type="Proteomes" id="UP001430306">
    <property type="component" value="Unassembled WGS sequence"/>
</dbReference>
<comment type="cofactor">
    <cofactor evidence="1">
        <name>pyridoxal 5'-phosphate</name>
        <dbReference type="ChEBI" id="CHEBI:597326"/>
    </cofactor>
</comment>
<evidence type="ECO:0000256" key="4">
    <source>
        <dbReference type="ARBA" id="ARBA00022679"/>
    </source>
</evidence>
<proteinExistence type="inferred from homology"/>
<dbReference type="Pfam" id="PF00266">
    <property type="entry name" value="Aminotran_5"/>
    <property type="match status" value="1"/>
</dbReference>
<sequence length="431" mass="46689">MTQSVSNPPLDVAKIRADFPVLQTRTPSGQPLIYLDNAASTQHPNCVLDAMNTCYREYYSNVHRGIHALSEASTEAYEKARQQVADFLCATSTHEVIFTAGTTAAINTVARTWGDQNLSAGDVILLLISEHHANIVPWHQLAERTGCKVEFISLDDDYLITDDAVASALQNHQPKLFAFGAASNTLGTEYPVQRWTTMAHDAGATVLIDAAQAAPHAPIDVTQWDADFLVFSGHKVCGPTGIGVLWGREDLLDQMPPFLGGGGMIQTVTTEGFTTHALPEKFEAGTPPIVEAIGLGAAVEYLQSIGLENIHQHERALGAKADAGLRDIDGVRVIGPTPEHKGGINSFTVEGIHAHDVSQFLDSRGVAVRAGHHCTMPLHHALNVTATSRASCYLYNTMEEVDVFLQAVADVRNRFAKRGRRRLSRKSRSGS</sequence>
<organism evidence="8 9">
    <name type="scientific">Rhodopirellula halodulae</name>
    <dbReference type="NCBI Taxonomy" id="2894198"/>
    <lineage>
        <taxon>Bacteria</taxon>
        <taxon>Pseudomonadati</taxon>
        <taxon>Planctomycetota</taxon>
        <taxon>Planctomycetia</taxon>
        <taxon>Pirellulales</taxon>
        <taxon>Pirellulaceae</taxon>
        <taxon>Rhodopirellula</taxon>
    </lineage>
</organism>
<dbReference type="EC" id="2.8.1.7" evidence="3"/>
<evidence type="ECO:0000256" key="6">
    <source>
        <dbReference type="ARBA" id="ARBA00050776"/>
    </source>
</evidence>
<dbReference type="PANTHER" id="PTHR43586">
    <property type="entry name" value="CYSTEINE DESULFURASE"/>
    <property type="match status" value="1"/>
</dbReference>
<dbReference type="CDD" id="cd06453">
    <property type="entry name" value="SufS_like"/>
    <property type="match status" value="1"/>
</dbReference>
<evidence type="ECO:0000256" key="1">
    <source>
        <dbReference type="ARBA" id="ARBA00001933"/>
    </source>
</evidence>
<dbReference type="InterPro" id="IPR000192">
    <property type="entry name" value="Aminotrans_V_dom"/>
</dbReference>
<gene>
    <name evidence="8" type="ORF">LOC71_22700</name>
</gene>
<evidence type="ECO:0000256" key="5">
    <source>
        <dbReference type="ARBA" id="ARBA00022898"/>
    </source>
</evidence>
<comment type="caution">
    <text evidence="8">The sequence shown here is derived from an EMBL/GenBank/DDBJ whole genome shotgun (WGS) entry which is preliminary data.</text>
</comment>
<dbReference type="InterPro" id="IPR015424">
    <property type="entry name" value="PyrdxlP-dep_Trfase"/>
</dbReference>
<reference evidence="8" key="1">
    <citation type="submission" date="2021-11" db="EMBL/GenBank/DDBJ databases">
        <title>Genome sequence.</title>
        <authorList>
            <person name="Sun Q."/>
        </authorList>
    </citation>
    <scope>NUCLEOTIDE SEQUENCE</scope>
    <source>
        <strain evidence="8">JC740</strain>
    </source>
</reference>
<comment type="similarity">
    <text evidence="2">Belongs to the class-V pyridoxal-phosphate-dependent aminotransferase family. Csd subfamily.</text>
</comment>
<evidence type="ECO:0000313" key="9">
    <source>
        <dbReference type="Proteomes" id="UP001430306"/>
    </source>
</evidence>
<name>A0ABS8NND8_9BACT</name>
<keyword evidence="9" id="KW-1185">Reference proteome</keyword>
<evidence type="ECO:0000259" key="7">
    <source>
        <dbReference type="Pfam" id="PF00266"/>
    </source>
</evidence>
<dbReference type="InterPro" id="IPR015422">
    <property type="entry name" value="PyrdxlP-dep_Trfase_small"/>
</dbReference>
<dbReference type="EMBL" id="JAJKFW010000063">
    <property type="protein sequence ID" value="MCC9645098.1"/>
    <property type="molecule type" value="Genomic_DNA"/>
</dbReference>
<dbReference type="InterPro" id="IPR015421">
    <property type="entry name" value="PyrdxlP-dep_Trfase_major"/>
</dbReference>
<accession>A0ABS8NND8</accession>
<dbReference type="SUPFAM" id="SSF53383">
    <property type="entry name" value="PLP-dependent transferases"/>
    <property type="match status" value="1"/>
</dbReference>
<dbReference type="PANTHER" id="PTHR43586:SF8">
    <property type="entry name" value="CYSTEINE DESULFURASE 1, CHLOROPLASTIC"/>
    <property type="match status" value="1"/>
</dbReference>
<keyword evidence="5" id="KW-0663">Pyridoxal phosphate</keyword>
<dbReference type="GO" id="GO:0031071">
    <property type="term" value="F:cysteine desulfurase activity"/>
    <property type="evidence" value="ECO:0007669"/>
    <property type="project" value="UniProtKB-EC"/>
</dbReference>
<comment type="catalytic activity">
    <reaction evidence="6">
        <text>(sulfur carrier)-H + L-cysteine = (sulfur carrier)-SH + L-alanine</text>
        <dbReference type="Rhea" id="RHEA:43892"/>
        <dbReference type="Rhea" id="RHEA-COMP:14737"/>
        <dbReference type="Rhea" id="RHEA-COMP:14739"/>
        <dbReference type="ChEBI" id="CHEBI:29917"/>
        <dbReference type="ChEBI" id="CHEBI:35235"/>
        <dbReference type="ChEBI" id="CHEBI:57972"/>
        <dbReference type="ChEBI" id="CHEBI:64428"/>
        <dbReference type="EC" id="2.8.1.7"/>
    </reaction>
</comment>
<evidence type="ECO:0000256" key="3">
    <source>
        <dbReference type="ARBA" id="ARBA00012239"/>
    </source>
</evidence>
<dbReference type="RefSeq" id="WP_230276747.1">
    <property type="nucleotide sequence ID" value="NZ_JAJKFW010000063.1"/>
</dbReference>